<proteinExistence type="inferred from homology"/>
<feature type="transmembrane region" description="Helical" evidence="14">
    <location>
        <begin position="61"/>
        <end position="86"/>
    </location>
</feature>
<evidence type="ECO:0000256" key="13">
    <source>
        <dbReference type="RuleBase" id="RU000473"/>
    </source>
</evidence>
<evidence type="ECO:0000256" key="1">
    <source>
        <dbReference type="ARBA" id="ARBA00003257"/>
    </source>
</evidence>
<dbReference type="EC" id="7.1.1.2" evidence="13"/>
<evidence type="ECO:0000256" key="9">
    <source>
        <dbReference type="ARBA" id="ARBA00023075"/>
    </source>
</evidence>
<feature type="transmembrane region" description="Helical" evidence="14">
    <location>
        <begin position="172"/>
        <end position="191"/>
    </location>
</feature>
<evidence type="ECO:0000256" key="3">
    <source>
        <dbReference type="ARBA" id="ARBA00010535"/>
    </source>
</evidence>
<keyword evidence="11 14" id="KW-0472">Membrane</keyword>
<comment type="function">
    <text evidence="1">Core subunit of the mitochondrial membrane respiratory chain NADH dehydrogenase (Complex I) that is believed to belong to the minimal assembly required for catalysis. Complex I functions in the transfer of electrons from NADH to the respiratory chain. The immediate electron acceptor for the enzyme is believed to be ubiquinone.</text>
</comment>
<dbReference type="InterPro" id="IPR018086">
    <property type="entry name" value="NADH_UbQ_OxRdtase_su1_CS"/>
</dbReference>
<dbReference type="PROSITE" id="PS00668">
    <property type="entry name" value="COMPLEX1_ND1_2"/>
    <property type="match status" value="1"/>
</dbReference>
<keyword evidence="9 13" id="KW-0830">Ubiquinone</keyword>
<evidence type="ECO:0000256" key="2">
    <source>
        <dbReference type="ARBA" id="ARBA00004448"/>
    </source>
</evidence>
<evidence type="ECO:0000256" key="4">
    <source>
        <dbReference type="ARBA" id="ARBA00021009"/>
    </source>
</evidence>
<protein>
    <recommendedName>
        <fullName evidence="4 13">NADH-ubiquinone oxidoreductase chain 1</fullName>
        <ecNumber evidence="13">7.1.1.2</ecNumber>
    </recommendedName>
</protein>
<feature type="transmembrane region" description="Helical" evidence="14">
    <location>
        <begin position="6"/>
        <end position="23"/>
    </location>
</feature>
<evidence type="ECO:0000313" key="15">
    <source>
        <dbReference type="EMBL" id="QCX31898.1"/>
    </source>
</evidence>
<keyword evidence="7" id="KW-0999">Mitochondrion inner membrane</keyword>
<evidence type="ECO:0000256" key="14">
    <source>
        <dbReference type="SAM" id="Phobius"/>
    </source>
</evidence>
<comment type="catalytic activity">
    <reaction evidence="13">
        <text>a ubiquinone + NADH + 5 H(+)(in) = a ubiquinol + NAD(+) + 4 H(+)(out)</text>
        <dbReference type="Rhea" id="RHEA:29091"/>
        <dbReference type="Rhea" id="RHEA-COMP:9565"/>
        <dbReference type="Rhea" id="RHEA-COMP:9566"/>
        <dbReference type="ChEBI" id="CHEBI:15378"/>
        <dbReference type="ChEBI" id="CHEBI:16389"/>
        <dbReference type="ChEBI" id="CHEBI:17976"/>
        <dbReference type="ChEBI" id="CHEBI:57540"/>
        <dbReference type="ChEBI" id="CHEBI:57945"/>
        <dbReference type="EC" id="7.1.1.2"/>
    </reaction>
</comment>
<sequence>MFLLSFMVLLILILISVAFYVLLERKVLGYIQARSGPSKVGYMGILQPFSDAIKLFSSESYYLYFGNLTIYYLMPLLGLLISLNLWCLYPLSFNFLSFPLGLLFFIACSSFMVYSILLSSWSSNSSYSLLGCMRSVAQSISYEVCMFLIMFNFIFFFYGFNLMKFFYSQQLNWFLIMGYPLFLILFACVLAETNRSPFDFSEGESELVSGFNTEYSSFNFSFIFLSEYTNMIFMSLILVMIFFGADFFSLIFFLKVMFMNFIFIWIRGSFPRLRYDKLMMICWKIYLPVALHYFFFFKCNNFNLLASFFLVKLMKN</sequence>
<evidence type="ECO:0000256" key="5">
    <source>
        <dbReference type="ARBA" id="ARBA00022448"/>
    </source>
</evidence>
<keyword evidence="10 13" id="KW-0496">Mitochondrion</keyword>
<gene>
    <name evidence="15" type="primary">ND1</name>
</gene>
<dbReference type="Pfam" id="PF00146">
    <property type="entry name" value="NADHdh"/>
    <property type="match status" value="1"/>
</dbReference>
<keyword evidence="6 12" id="KW-0812">Transmembrane</keyword>
<dbReference type="GO" id="GO:0005743">
    <property type="term" value="C:mitochondrial inner membrane"/>
    <property type="evidence" value="ECO:0007669"/>
    <property type="project" value="UniProtKB-SubCell"/>
</dbReference>
<evidence type="ECO:0000256" key="11">
    <source>
        <dbReference type="ARBA" id="ARBA00023136"/>
    </source>
</evidence>
<evidence type="ECO:0000256" key="6">
    <source>
        <dbReference type="ARBA" id="ARBA00022692"/>
    </source>
</evidence>
<name>A0A4Y5QJV5_NILLU</name>
<dbReference type="GO" id="GO:0009060">
    <property type="term" value="P:aerobic respiration"/>
    <property type="evidence" value="ECO:0007669"/>
    <property type="project" value="TreeGrafter"/>
</dbReference>
<evidence type="ECO:0000256" key="7">
    <source>
        <dbReference type="ARBA" id="ARBA00022792"/>
    </source>
</evidence>
<dbReference type="InterPro" id="IPR001694">
    <property type="entry name" value="NADH_UbQ_OxRdtase_su1/FPO"/>
</dbReference>
<feature type="transmembrane region" description="Helical" evidence="14">
    <location>
        <begin position="220"/>
        <end position="241"/>
    </location>
</feature>
<feature type="transmembrane region" description="Helical" evidence="14">
    <location>
        <begin position="98"/>
        <end position="119"/>
    </location>
</feature>
<keyword evidence="5" id="KW-0813">Transport</keyword>
<organism evidence="15">
    <name type="scientific">Nilaparvata lugens</name>
    <name type="common">Brown planthopper</name>
    <dbReference type="NCBI Taxonomy" id="108931"/>
    <lineage>
        <taxon>Eukaryota</taxon>
        <taxon>Metazoa</taxon>
        <taxon>Ecdysozoa</taxon>
        <taxon>Arthropoda</taxon>
        <taxon>Hexapoda</taxon>
        <taxon>Insecta</taxon>
        <taxon>Pterygota</taxon>
        <taxon>Neoptera</taxon>
        <taxon>Paraneoptera</taxon>
        <taxon>Hemiptera</taxon>
        <taxon>Auchenorrhyncha</taxon>
        <taxon>Fulgoroidea</taxon>
        <taxon>Delphacidae</taxon>
        <taxon>Delphacinae</taxon>
        <taxon>Nilaparvata</taxon>
    </lineage>
</organism>
<dbReference type="PANTHER" id="PTHR11432">
    <property type="entry name" value="NADH DEHYDROGENASE SUBUNIT 1"/>
    <property type="match status" value="1"/>
</dbReference>
<dbReference type="EMBL" id="MK590088">
    <property type="protein sequence ID" value="QCX31898.1"/>
    <property type="molecule type" value="Genomic_DNA"/>
</dbReference>
<comment type="subcellular location">
    <subcellularLocation>
        <location evidence="2 12">Mitochondrion inner membrane</location>
        <topology evidence="2 12">Multi-pass membrane protein</topology>
    </subcellularLocation>
</comment>
<dbReference type="AlphaFoldDB" id="A0A4Y5QJV5"/>
<evidence type="ECO:0000256" key="8">
    <source>
        <dbReference type="ARBA" id="ARBA00022989"/>
    </source>
</evidence>
<feature type="transmembrane region" description="Helical" evidence="14">
    <location>
        <begin position="140"/>
        <end position="160"/>
    </location>
</feature>
<keyword evidence="8 14" id="KW-1133">Transmembrane helix</keyword>
<accession>A0A4Y5QJV5</accession>
<dbReference type="HAMAP" id="MF_01350">
    <property type="entry name" value="NDH1_NuoH"/>
    <property type="match status" value="1"/>
</dbReference>
<dbReference type="PANTHER" id="PTHR11432:SF3">
    <property type="entry name" value="NADH-UBIQUINONE OXIDOREDUCTASE CHAIN 1"/>
    <property type="match status" value="1"/>
</dbReference>
<feature type="transmembrane region" description="Helical" evidence="14">
    <location>
        <begin position="247"/>
        <end position="266"/>
    </location>
</feature>
<evidence type="ECO:0000256" key="10">
    <source>
        <dbReference type="ARBA" id="ARBA00023128"/>
    </source>
</evidence>
<comment type="similarity">
    <text evidence="3 12">Belongs to the complex I subunit 1 family.</text>
</comment>
<keyword evidence="12" id="KW-0520">NAD</keyword>
<dbReference type="GO" id="GO:0008137">
    <property type="term" value="F:NADH dehydrogenase (ubiquinone) activity"/>
    <property type="evidence" value="ECO:0007669"/>
    <property type="project" value="UniProtKB-EC"/>
</dbReference>
<evidence type="ECO:0000256" key="12">
    <source>
        <dbReference type="RuleBase" id="RU000471"/>
    </source>
</evidence>
<geneLocation type="mitochondrion" evidence="15"/>
<dbReference type="GO" id="GO:0003954">
    <property type="term" value="F:NADH dehydrogenase activity"/>
    <property type="evidence" value="ECO:0007669"/>
    <property type="project" value="TreeGrafter"/>
</dbReference>
<dbReference type="OrthoDB" id="6765993at2759"/>
<reference evidence="15" key="1">
    <citation type="journal article" date="2019" name="Mitochondrial DNA Part B Resour">
        <title>The complete mitochondrial genome of Nilaparvata lugens (staal, 1854) captured in Korea (Hemiptera: Delphacidae).</title>
        <authorList>
            <person name="Park J."/>
            <person name="Kwon W."/>
            <person name="Park J."/>
            <person name="Kim H.-J."/>
            <person name="Lee B.-C."/>
            <person name="Kim Y."/>
            <person name="Choi N.J."/>
        </authorList>
    </citation>
    <scope>NUCLEOTIDE SEQUENCE</scope>
    <source>
        <strain evidence="15">KBPH</strain>
    </source>
</reference>